<feature type="compositionally biased region" description="Gly residues" evidence="10">
    <location>
        <begin position="1"/>
        <end position="24"/>
    </location>
</feature>
<dbReference type="EMBL" id="QOKY01000184">
    <property type="protein sequence ID" value="RMZ53977.1"/>
    <property type="molecule type" value="Genomic_DNA"/>
</dbReference>
<dbReference type="Pfam" id="PF11891">
    <property type="entry name" value="RETICULATA-like"/>
    <property type="match status" value="1"/>
</dbReference>
<evidence type="ECO:0000256" key="1">
    <source>
        <dbReference type="ARBA" id="ARBA00004141"/>
    </source>
</evidence>
<evidence type="ECO:0000256" key="8">
    <source>
        <dbReference type="ARBA" id="ARBA00022989"/>
    </source>
</evidence>
<evidence type="ECO:0000256" key="2">
    <source>
        <dbReference type="ARBA" id="ARBA00004229"/>
    </source>
</evidence>
<keyword evidence="8" id="KW-1133">Transmembrane helix</keyword>
<comment type="caution">
    <text evidence="11">The sequence shown here is derived from an EMBL/GenBank/DDBJ whole genome shotgun (WGS) entry which is preliminary data.</text>
</comment>
<evidence type="ECO:0000313" key="11">
    <source>
        <dbReference type="EMBL" id="RMZ53977.1"/>
    </source>
</evidence>
<evidence type="ECO:0000256" key="4">
    <source>
        <dbReference type="ARBA" id="ARBA00022528"/>
    </source>
</evidence>
<feature type="region of interest" description="Disordered" evidence="10">
    <location>
        <begin position="1"/>
        <end position="26"/>
    </location>
</feature>
<comment type="similarity">
    <text evidence="3">Belongs to the RETICULATA family.</text>
</comment>
<dbReference type="InterPro" id="IPR021825">
    <property type="entry name" value="RETICULATA-related"/>
</dbReference>
<dbReference type="PANTHER" id="PTHR31620:SF8">
    <property type="entry name" value="PROTEIN RETICULATA-RELATED 4, CHLOROPLASTIC-LIKE"/>
    <property type="match status" value="1"/>
</dbReference>
<gene>
    <name evidence="11" type="ORF">APUTEX25_002554</name>
</gene>
<evidence type="ECO:0000256" key="9">
    <source>
        <dbReference type="ARBA" id="ARBA00023136"/>
    </source>
</evidence>
<evidence type="ECO:0000313" key="12">
    <source>
        <dbReference type="Proteomes" id="UP000279271"/>
    </source>
</evidence>
<dbReference type="Proteomes" id="UP000279271">
    <property type="component" value="Unassembled WGS sequence"/>
</dbReference>
<keyword evidence="4" id="KW-0150">Chloroplast</keyword>
<proteinExistence type="inferred from homology"/>
<evidence type="ECO:0000256" key="10">
    <source>
        <dbReference type="SAM" id="MobiDB-lite"/>
    </source>
</evidence>
<organism evidence="11 12">
    <name type="scientific">Auxenochlorella protothecoides</name>
    <name type="common">Green microalga</name>
    <name type="synonym">Chlorella protothecoides</name>
    <dbReference type="NCBI Taxonomy" id="3075"/>
    <lineage>
        <taxon>Eukaryota</taxon>
        <taxon>Viridiplantae</taxon>
        <taxon>Chlorophyta</taxon>
        <taxon>core chlorophytes</taxon>
        <taxon>Trebouxiophyceae</taxon>
        <taxon>Chlorellales</taxon>
        <taxon>Chlorellaceae</taxon>
        <taxon>Auxenochlorella</taxon>
    </lineage>
</organism>
<protein>
    <submittedName>
        <fullName evidence="11">Uncharacterized protein</fullName>
    </submittedName>
</protein>
<evidence type="ECO:0000256" key="7">
    <source>
        <dbReference type="ARBA" id="ARBA00022946"/>
    </source>
</evidence>
<dbReference type="AlphaFoldDB" id="A0A3M7KUF3"/>
<evidence type="ECO:0000256" key="6">
    <source>
        <dbReference type="ARBA" id="ARBA00022692"/>
    </source>
</evidence>
<feature type="non-terminal residue" evidence="11">
    <location>
        <position position="1"/>
    </location>
</feature>
<reference evidence="12" key="1">
    <citation type="journal article" date="2018" name="Algal Res.">
        <title>Characterization of plant carbon substrate utilization by Auxenochlorella protothecoides.</title>
        <authorList>
            <person name="Vogler B.W."/>
            <person name="Starkenburg S.R."/>
            <person name="Sudasinghe N."/>
            <person name="Schambach J.Y."/>
            <person name="Rollin J.A."/>
            <person name="Pattathil S."/>
            <person name="Barry A.N."/>
        </authorList>
    </citation>
    <scope>NUCLEOTIDE SEQUENCE [LARGE SCALE GENOMIC DNA]</scope>
    <source>
        <strain evidence="12">UTEX 25</strain>
    </source>
</reference>
<evidence type="ECO:0000256" key="5">
    <source>
        <dbReference type="ARBA" id="ARBA00022640"/>
    </source>
</evidence>
<evidence type="ECO:0000256" key="3">
    <source>
        <dbReference type="ARBA" id="ARBA00010793"/>
    </source>
</evidence>
<dbReference type="PANTHER" id="PTHR31620">
    <property type="entry name" value="PROTEIN RETICULATA-RELATED 2, CHLOROPLASTIC-RELATED"/>
    <property type="match status" value="1"/>
</dbReference>
<keyword evidence="9" id="KW-0472">Membrane</keyword>
<dbReference type="GO" id="GO:0009507">
    <property type="term" value="C:chloroplast"/>
    <property type="evidence" value="ECO:0007669"/>
    <property type="project" value="UniProtKB-SubCell"/>
</dbReference>
<sequence>FGSQPPGGDGGSGGGGGGGDGQGGEGRDSSITAALLLAGKAATDRFPAEIAAAIRAGRISQEVLARYLDMLKNPFLSWLLSFPGARARLLADPNFLFKVGIELGIGLTMKLTAEYTKRGDEFQSQLDFVLANVIMALIADFMLVWLPAPAYNLTGAAPQATGALSRLFSGCPENAFQRVQPGNPRFSLLQRGGAVVRNGSKLAAVGFFASLLGVGVTNGMVALRTSLDPTFVPLNAPQDVLTMAGAYGLYMASSANLRYQVLAGLVEERGIETLFHGKPAVCAALSFAVRTGNTFLGSMLWVDFLRLLHLQPKASS</sequence>
<dbReference type="GO" id="GO:0016020">
    <property type="term" value="C:membrane"/>
    <property type="evidence" value="ECO:0007669"/>
    <property type="project" value="UniProtKB-SubCell"/>
</dbReference>
<keyword evidence="6" id="KW-0812">Transmembrane</keyword>
<accession>A0A3M7KUF3</accession>
<comment type="subcellular location">
    <subcellularLocation>
        <location evidence="1">Membrane</location>
        <topology evidence="1">Multi-pass membrane protein</topology>
    </subcellularLocation>
    <subcellularLocation>
        <location evidence="2">Plastid</location>
        <location evidence="2">Chloroplast</location>
    </subcellularLocation>
</comment>
<name>A0A3M7KUF3_AUXPR</name>
<keyword evidence="5" id="KW-0934">Plastid</keyword>
<keyword evidence="7" id="KW-0809">Transit peptide</keyword>